<dbReference type="GO" id="GO:0004867">
    <property type="term" value="F:serine-type endopeptidase inhibitor activity"/>
    <property type="evidence" value="ECO:0007669"/>
    <property type="project" value="UniProtKB-KW"/>
</dbReference>
<evidence type="ECO:0000313" key="6">
    <source>
        <dbReference type="EMBL" id="CAG9808696.1"/>
    </source>
</evidence>
<evidence type="ECO:0000256" key="4">
    <source>
        <dbReference type="SAM" id="MobiDB-lite"/>
    </source>
</evidence>
<keyword evidence="1" id="KW-0646">Protease inhibitor</keyword>
<dbReference type="InterPro" id="IPR042185">
    <property type="entry name" value="Serpin_sf_2"/>
</dbReference>
<organism evidence="6 7">
    <name type="scientific">Chironomus riparius</name>
    <dbReference type="NCBI Taxonomy" id="315576"/>
    <lineage>
        <taxon>Eukaryota</taxon>
        <taxon>Metazoa</taxon>
        <taxon>Ecdysozoa</taxon>
        <taxon>Arthropoda</taxon>
        <taxon>Hexapoda</taxon>
        <taxon>Insecta</taxon>
        <taxon>Pterygota</taxon>
        <taxon>Neoptera</taxon>
        <taxon>Endopterygota</taxon>
        <taxon>Diptera</taxon>
        <taxon>Nematocera</taxon>
        <taxon>Chironomoidea</taxon>
        <taxon>Chironomidae</taxon>
        <taxon>Chironominae</taxon>
        <taxon>Chironomus</taxon>
    </lineage>
</organism>
<dbReference type="SMART" id="SM00093">
    <property type="entry name" value="SERPIN"/>
    <property type="match status" value="1"/>
</dbReference>
<accession>A0A9N9S3Q9</accession>
<feature type="domain" description="Serpin" evidence="5">
    <location>
        <begin position="21"/>
        <end position="391"/>
    </location>
</feature>
<evidence type="ECO:0000256" key="3">
    <source>
        <dbReference type="RuleBase" id="RU000411"/>
    </source>
</evidence>
<dbReference type="InterPro" id="IPR042178">
    <property type="entry name" value="Serpin_sf_1"/>
</dbReference>
<dbReference type="SUPFAM" id="SSF56574">
    <property type="entry name" value="Serpins"/>
    <property type="match status" value="1"/>
</dbReference>
<dbReference type="GO" id="GO:0005615">
    <property type="term" value="C:extracellular space"/>
    <property type="evidence" value="ECO:0007669"/>
    <property type="project" value="InterPro"/>
</dbReference>
<dbReference type="InterPro" id="IPR000215">
    <property type="entry name" value="Serpin_fam"/>
</dbReference>
<reference evidence="6" key="1">
    <citation type="submission" date="2022-01" db="EMBL/GenBank/DDBJ databases">
        <authorList>
            <person name="King R."/>
        </authorList>
    </citation>
    <scope>NUCLEOTIDE SEQUENCE</scope>
</reference>
<reference evidence="6" key="2">
    <citation type="submission" date="2022-10" db="EMBL/GenBank/DDBJ databases">
        <authorList>
            <consortium name="ENA_rothamsted_submissions"/>
            <consortium name="culmorum"/>
            <person name="King R."/>
        </authorList>
    </citation>
    <scope>NUCLEOTIDE SEQUENCE</scope>
</reference>
<dbReference type="EMBL" id="OU895879">
    <property type="protein sequence ID" value="CAG9808696.1"/>
    <property type="molecule type" value="Genomic_DNA"/>
</dbReference>
<gene>
    <name evidence="6" type="ORF">CHIRRI_LOCUS11532</name>
</gene>
<dbReference type="PANTHER" id="PTHR11461:SF372">
    <property type="entry name" value="ACCESSORY GLAND PROTEIN ACP76A-RELATED"/>
    <property type="match status" value="1"/>
</dbReference>
<name>A0A9N9S3Q9_9DIPT</name>
<evidence type="ECO:0000256" key="1">
    <source>
        <dbReference type="ARBA" id="ARBA00022690"/>
    </source>
</evidence>
<dbReference type="Gene3D" id="3.30.497.10">
    <property type="entry name" value="Antithrombin, subunit I, domain 2"/>
    <property type="match status" value="1"/>
</dbReference>
<proteinExistence type="inferred from homology"/>
<keyword evidence="2" id="KW-0722">Serine protease inhibitor</keyword>
<protein>
    <recommendedName>
        <fullName evidence="5">Serpin domain-containing protein</fullName>
    </recommendedName>
</protein>
<comment type="similarity">
    <text evidence="3">Belongs to the serpin family.</text>
</comment>
<feature type="region of interest" description="Disordered" evidence="4">
    <location>
        <begin position="408"/>
        <end position="433"/>
    </location>
</feature>
<dbReference type="Proteomes" id="UP001153620">
    <property type="component" value="Chromosome 3"/>
</dbReference>
<keyword evidence="7" id="KW-1185">Reference proteome</keyword>
<dbReference type="AlphaFoldDB" id="A0A9N9S3Q9"/>
<dbReference type="PANTHER" id="PTHR11461">
    <property type="entry name" value="SERINE PROTEASE INHIBITOR, SERPIN"/>
    <property type="match status" value="1"/>
</dbReference>
<dbReference type="InterPro" id="IPR036186">
    <property type="entry name" value="Serpin_sf"/>
</dbReference>
<evidence type="ECO:0000256" key="2">
    <source>
        <dbReference type="ARBA" id="ARBA00022900"/>
    </source>
</evidence>
<sequence length="455" mass="52481">MGERIIEPESEIVKAFNEFAIDLYMKTVEGRKGNLVISPITLEIPLIVASVGAGRGTQTQWELMKALKLEKKFTIAVLAKECKTTMQEIKKTKGVKVATRLYISEGLKQIPSFKHISRKMFDYTPKYIDFTNRRLVAQKINHFALSNTQKKLGKIISKEELSGNTKMVIANAIYFRRPWDEEFDKRESFKSPFFVDDRHTIYVDYMCSRTIMKYASIKYLGVRLLELPFKNSDLVMTFILPNNPNGLRDFEQKLSTINIMEAVKYLKPITVTAEIPVFRIESNVNMIEPLKKLGITRIFSPIAQFQEMFDEDHDVMLNNVVQKACIEINEEGDKISTSTAFISHHNRPTASIIRWTTTQQTDHFSCFHPFMFIVRCTRTNLIHFIGRVSFEKEDISYIPEKVYRTSAEKEVQTDNLEDENEASTDEEKGVLNKNLSDGNAVSQIVKEDDDDDIEF</sequence>
<feature type="compositionally biased region" description="Acidic residues" evidence="4">
    <location>
        <begin position="415"/>
        <end position="424"/>
    </location>
</feature>
<evidence type="ECO:0000313" key="7">
    <source>
        <dbReference type="Proteomes" id="UP001153620"/>
    </source>
</evidence>
<dbReference type="Pfam" id="PF00079">
    <property type="entry name" value="Serpin"/>
    <property type="match status" value="1"/>
</dbReference>
<evidence type="ECO:0000259" key="5">
    <source>
        <dbReference type="SMART" id="SM00093"/>
    </source>
</evidence>
<dbReference type="OrthoDB" id="671595at2759"/>
<dbReference type="InterPro" id="IPR023796">
    <property type="entry name" value="Serpin_dom"/>
</dbReference>
<dbReference type="Gene3D" id="2.30.39.10">
    <property type="entry name" value="Alpha-1-antitrypsin, domain 1"/>
    <property type="match status" value="1"/>
</dbReference>